<evidence type="ECO:0000313" key="1">
    <source>
        <dbReference type="EMBL" id="TCD11600.1"/>
    </source>
</evidence>
<protein>
    <submittedName>
        <fullName evidence="1">DUF4302 domain-containing protein</fullName>
    </submittedName>
</protein>
<keyword evidence="2" id="KW-1185">Reference proteome</keyword>
<reference evidence="1 2" key="1">
    <citation type="submission" date="2019-02" db="EMBL/GenBank/DDBJ databases">
        <title>Pedobacter sp. RP-3-11 sp. nov., isolated from Arctic soil.</title>
        <authorList>
            <person name="Dahal R.H."/>
        </authorList>
    </citation>
    <scope>NUCLEOTIDE SEQUENCE [LARGE SCALE GENOMIC DNA]</scope>
    <source>
        <strain evidence="1 2">RP-3-11</strain>
    </source>
</reference>
<dbReference type="Proteomes" id="UP000291485">
    <property type="component" value="Unassembled WGS sequence"/>
</dbReference>
<comment type="caution">
    <text evidence="1">The sequence shown here is derived from an EMBL/GenBank/DDBJ whole genome shotgun (WGS) entry which is preliminary data.</text>
</comment>
<dbReference type="OrthoDB" id="707849at2"/>
<dbReference type="InterPro" id="IPR025396">
    <property type="entry name" value="DUF4302"/>
</dbReference>
<dbReference type="EMBL" id="SJSN01000003">
    <property type="protein sequence ID" value="TCD11600.1"/>
    <property type="molecule type" value="Genomic_DNA"/>
</dbReference>
<name>A0A4V2MN67_9SPHI</name>
<dbReference type="Pfam" id="PF14135">
    <property type="entry name" value="DUF4302"/>
    <property type="match status" value="1"/>
</dbReference>
<proteinExistence type="predicted"/>
<accession>A0A4V2MN67</accession>
<sequence length="448" mass="50453">MKKLITYIILLSALLTGCEKKELLIDGLKPETRITDALEAHYDMLKGSTYGWKATYYPRVYGGDDPYANSLYSMGYSFHISFNDKNRVTMLSDLSPDAATKSTESSYRIKAAQNLVLYFDTFGYIPTLHSTLPFFDVDFTFDKVLGDTIKMTGQISQSKLVLVKATQAEQTAYNSKGLLNIITASNAYLEVNKKLFFQLEDGTKTQIKLDYTTKAISFAWVENGELKNIATKYTYSTTGLLLKEPISFKGKPISELIWDPVKKLYYISLDAVRTELAPFILPLFSLYQEMSYNRLRVIAPDATTYPGWGIDFEQRRAAIVPPLLAIPFYNFRLGALYFNLKAENKTLILLADVYTGPNRYQMGFYYTYTVSSTGLLKFTLMPIQPITNESVNAGFTGKIADPLITERFGSDQFTVDYLNHPVSGALLGQLKSVEHPTFTVSGTLVYLP</sequence>
<gene>
    <name evidence="1" type="ORF">EZ449_04890</name>
</gene>
<dbReference type="AlphaFoldDB" id="A0A4V2MN67"/>
<dbReference type="PROSITE" id="PS51257">
    <property type="entry name" value="PROKAR_LIPOPROTEIN"/>
    <property type="match status" value="1"/>
</dbReference>
<organism evidence="1 2">
    <name type="scientific">Pedobacter frigidisoli</name>
    <dbReference type="NCBI Taxonomy" id="2530455"/>
    <lineage>
        <taxon>Bacteria</taxon>
        <taxon>Pseudomonadati</taxon>
        <taxon>Bacteroidota</taxon>
        <taxon>Sphingobacteriia</taxon>
        <taxon>Sphingobacteriales</taxon>
        <taxon>Sphingobacteriaceae</taxon>
        <taxon>Pedobacter</taxon>
    </lineage>
</organism>
<dbReference type="RefSeq" id="WP_131556850.1">
    <property type="nucleotide sequence ID" value="NZ_SJSN01000003.1"/>
</dbReference>
<evidence type="ECO:0000313" key="2">
    <source>
        <dbReference type="Proteomes" id="UP000291485"/>
    </source>
</evidence>